<accession>A0A076IRZ2</accession>
<dbReference type="EMBL" id="BQOB01000001">
    <property type="protein sequence ID" value="GKH82249.1"/>
    <property type="molecule type" value="Genomic_DNA"/>
</dbReference>
<reference evidence="10 14" key="1">
    <citation type="submission" date="2018-08" db="EMBL/GenBank/DDBJ databases">
        <title>A genome reference for cultivated species of the human gut microbiota.</title>
        <authorList>
            <person name="Zou Y."/>
            <person name="Xue W."/>
            <person name="Luo G."/>
        </authorList>
    </citation>
    <scope>NUCLEOTIDE SEQUENCE [LARGE SCALE GENOMIC DNA]</scope>
    <source>
        <strain evidence="10 14">AF14-1AC</strain>
    </source>
</reference>
<evidence type="ECO:0000313" key="2">
    <source>
        <dbReference type="EMBL" id="KAA5325113.1"/>
    </source>
</evidence>
<reference evidence="15 16" key="3">
    <citation type="journal article" date="2019" name="Nat. Microbiol.">
        <title>Genomic variation and strain-specific functional adaptation in the human gut microbiome during early life.</title>
        <authorList>
            <person name="Vatanen T."/>
            <person name="Plichta D.R."/>
            <person name="Somani J."/>
            <person name="Munch P.C."/>
            <person name="Arthur T.D."/>
            <person name="Hall A.B."/>
            <person name="Rudolf S."/>
            <person name="Oakeley E.J."/>
            <person name="Ke X."/>
            <person name="Young R.A."/>
            <person name="Haiser H.J."/>
            <person name="Kolde R."/>
            <person name="Yassour M."/>
            <person name="Luopajarvi K."/>
            <person name="Siljander H."/>
            <person name="Virtanen S.M."/>
            <person name="Ilonen J."/>
            <person name="Uibo R."/>
            <person name="Tillmann V."/>
            <person name="Mokurov S."/>
            <person name="Dorshakova N."/>
            <person name="Porter J.A."/>
            <person name="McHardy A.C."/>
            <person name="Lahdesmaki H."/>
            <person name="Vlamakis H."/>
            <person name="Huttenhower C."/>
            <person name="Knip M."/>
            <person name="Xavier R.J."/>
        </authorList>
    </citation>
    <scope>NUCLEOTIDE SEQUENCE [LARGE SCALE GENOMIC DNA]</scope>
    <source>
        <strain evidence="11 15">RJX1047</strain>
        <strain evidence="12 16">RJX1052</strain>
    </source>
</reference>
<evidence type="ECO:0000313" key="13">
    <source>
        <dbReference type="EMBL" id="WHX11665.1"/>
    </source>
</evidence>
<dbReference type="EMBL" id="JAHOAX010000007">
    <property type="protein sequence ID" value="MBV3123411.1"/>
    <property type="molecule type" value="Genomic_DNA"/>
</dbReference>
<dbReference type="EMBL" id="VVZE01000001">
    <property type="protein sequence ID" value="KAA5388212.1"/>
    <property type="molecule type" value="Genomic_DNA"/>
</dbReference>
<dbReference type="Proteomes" id="UP000481700">
    <property type="component" value="Unassembled WGS sequence"/>
</dbReference>
<proteinExistence type="predicted"/>
<evidence type="ECO:0000313" key="4">
    <source>
        <dbReference type="EMBL" id="KAA5388212.1"/>
    </source>
</evidence>
<evidence type="ECO:0000313" key="8">
    <source>
        <dbReference type="EMBL" id="MDU0269170.1"/>
    </source>
</evidence>
<evidence type="ECO:0000313" key="7">
    <source>
        <dbReference type="EMBL" id="MBV3123411.1"/>
    </source>
</evidence>
<dbReference type="EMBL" id="VVZV01000001">
    <property type="protein sequence ID" value="KAA5325113.1"/>
    <property type="molecule type" value="Genomic_DNA"/>
</dbReference>
<gene>
    <name evidence="1" type="ORF">CE91St7_31330</name>
    <name evidence="10" type="ORF">DWW04_10930</name>
    <name evidence="11" type="ORF">E1I98_08175</name>
    <name evidence="12" type="ORF">E1J06_07865</name>
    <name evidence="4" type="ORF">F2Y44_00360</name>
    <name evidence="6" type="ORF">F2Y51_01175</name>
    <name evidence="5" type="ORF">F2Y58_02305</name>
    <name evidence="3" type="ORF">F2Y61_05285</name>
    <name evidence="2" type="ORF">F2Z07_01800</name>
    <name evidence="9" type="ORF">GKD17_08005</name>
    <name evidence="7" type="ORF">KSU80_09485</name>
    <name evidence="13" type="ORF">QNN11_10760</name>
    <name evidence="8" type="ORF">RVH45_04500</name>
</gene>
<reference evidence="13" key="7">
    <citation type="journal article" date="2023" name="Nat. Commun.">
        <title>Identification of a novel Human Milk Oligosaccharides utilization cluster in the infant gut commensal Bacteroides dorei.</title>
        <authorList>
            <person name="Kijner S."/>
            <person name="Ennis D."/>
            <person name="Shmorak S."/>
            <person name="Florentin A."/>
            <person name="Yassour M."/>
        </authorList>
    </citation>
    <scope>NUCLEOTIDE SEQUENCE</scope>
    <source>
        <strain evidence="13">2</strain>
    </source>
</reference>
<evidence type="ECO:0000313" key="1">
    <source>
        <dbReference type="EMBL" id="GKH82249.1"/>
    </source>
</evidence>
<dbReference type="AlphaFoldDB" id="A0A076IRZ2"/>
<dbReference type="Proteomes" id="UP000294834">
    <property type="component" value="Unassembled WGS sequence"/>
</dbReference>
<evidence type="ECO:0000313" key="19">
    <source>
        <dbReference type="Proteomes" id="UP000481616"/>
    </source>
</evidence>
<dbReference type="Proteomes" id="UP000481616">
    <property type="component" value="Unassembled WGS sequence"/>
</dbReference>
<dbReference type="Proteomes" id="UP000294527">
    <property type="component" value="Unassembled WGS sequence"/>
</dbReference>
<evidence type="ECO:0000313" key="6">
    <source>
        <dbReference type="EMBL" id="KAA5408037.1"/>
    </source>
</evidence>
<evidence type="ECO:0000313" key="12">
    <source>
        <dbReference type="EMBL" id="TDB07332.1"/>
    </source>
</evidence>
<dbReference type="EMBL" id="VVZB01000002">
    <property type="protein sequence ID" value="KAA5385249.1"/>
    <property type="molecule type" value="Genomic_DNA"/>
</dbReference>
<dbReference type="EMBL" id="CP046176">
    <property type="protein sequence ID" value="QJR76341.1"/>
    <property type="molecule type" value="Genomic_DNA"/>
</dbReference>
<dbReference type="RefSeq" id="WP_007838109.1">
    <property type="nucleotide sequence ID" value="NZ_BAABYF010000001.1"/>
</dbReference>
<dbReference type="KEGG" id="bdh:GV66_14635"/>
<dbReference type="eggNOG" id="ENOG5030WES">
    <property type="taxonomic scope" value="Bacteria"/>
</dbReference>
<evidence type="ECO:0000313" key="15">
    <source>
        <dbReference type="Proteomes" id="UP000294527"/>
    </source>
</evidence>
<dbReference type="Proteomes" id="UP001177934">
    <property type="component" value="Chromosome"/>
</dbReference>
<evidence type="ECO:0000313" key="9">
    <source>
        <dbReference type="EMBL" id="QJR76341.1"/>
    </source>
</evidence>
<dbReference type="Gene3D" id="1.10.10.1150">
    <property type="entry name" value="Coenzyme PQQ synthesis protein D (PqqD)"/>
    <property type="match status" value="1"/>
</dbReference>
<evidence type="ECO:0000313" key="14">
    <source>
        <dbReference type="Proteomes" id="UP000283678"/>
    </source>
</evidence>
<reference evidence="9 21" key="4">
    <citation type="submission" date="2019-11" db="EMBL/GenBank/DDBJ databases">
        <title>Complete genome sequence of Bacteroides dorei DSM 17855.</title>
        <authorList>
            <person name="Russell J.T."/>
        </authorList>
    </citation>
    <scope>NUCLEOTIDE SEQUENCE [LARGE SCALE GENOMIC DNA]</scope>
    <source>
        <strain evidence="9 21">DSM 17855</strain>
    </source>
</reference>
<sequence>MKRTKEFIKRNIAGEIVLVPSGQTAREFNGMVTLTETGEFIWEHIEEAESFNHLVLLILEEYEVDKDTASQDAAGFIMQLLQAGMIRPTGINW</sequence>
<dbReference type="Proteomes" id="UP000283678">
    <property type="component" value="Unassembled WGS sequence"/>
</dbReference>
<dbReference type="InterPro" id="IPR041881">
    <property type="entry name" value="PqqD_sf"/>
</dbReference>
<dbReference type="KEGG" id="bdo:EL88_06700"/>
<evidence type="ECO:0000313" key="3">
    <source>
        <dbReference type="EMBL" id="KAA5385249.1"/>
    </source>
</evidence>
<organism evidence="2 20">
    <name type="scientific">Phocaeicola dorei</name>
    <dbReference type="NCBI Taxonomy" id="357276"/>
    <lineage>
        <taxon>Bacteria</taxon>
        <taxon>Pseudomonadati</taxon>
        <taxon>Bacteroidota</taxon>
        <taxon>Bacteroidia</taxon>
        <taxon>Bacteroidales</taxon>
        <taxon>Bacteroidaceae</taxon>
        <taxon>Phocaeicola</taxon>
    </lineage>
</organism>
<evidence type="ECO:0000313" key="10">
    <source>
        <dbReference type="EMBL" id="RGV77170.1"/>
    </source>
</evidence>
<dbReference type="Proteomes" id="UP000500949">
    <property type="component" value="Chromosome"/>
</dbReference>
<dbReference type="Proteomes" id="UP001055104">
    <property type="component" value="Unassembled WGS sequence"/>
</dbReference>
<dbReference type="Pfam" id="PF05402">
    <property type="entry name" value="PqqD"/>
    <property type="match status" value="1"/>
</dbReference>
<evidence type="ECO:0000313" key="18">
    <source>
        <dbReference type="Proteomes" id="UP000441162"/>
    </source>
</evidence>
<dbReference type="InterPro" id="IPR008792">
    <property type="entry name" value="PQQD"/>
</dbReference>
<evidence type="ECO:0000313" key="16">
    <source>
        <dbReference type="Proteomes" id="UP000294834"/>
    </source>
</evidence>
<dbReference type="Proteomes" id="UP000347681">
    <property type="component" value="Unassembled WGS sequence"/>
</dbReference>
<name>A0A076IRZ2_9BACT</name>
<evidence type="ECO:0000313" key="17">
    <source>
        <dbReference type="Proteomes" id="UP000347681"/>
    </source>
</evidence>
<dbReference type="Proteomes" id="UP000777173">
    <property type="component" value="Unassembled WGS sequence"/>
</dbReference>
<reference evidence="17 18" key="2">
    <citation type="journal article" date="2019" name="Nat. Med.">
        <title>A library of human gut bacterial isolates paired with longitudinal multiomics data enables mechanistic microbiome research.</title>
        <authorList>
            <person name="Poyet M."/>
            <person name="Groussin M."/>
            <person name="Gibbons S.M."/>
            <person name="Avila-Pacheco J."/>
            <person name="Jiang X."/>
            <person name="Kearney S.M."/>
            <person name="Perrotta A.R."/>
            <person name="Berdy B."/>
            <person name="Zhao S."/>
            <person name="Lieberman T.D."/>
            <person name="Swanson P.K."/>
            <person name="Smith M."/>
            <person name="Roesemann S."/>
            <person name="Alexander J.E."/>
            <person name="Rich S.A."/>
            <person name="Livny J."/>
            <person name="Vlamakis H."/>
            <person name="Clish C."/>
            <person name="Bullock K."/>
            <person name="Deik A."/>
            <person name="Scott J."/>
            <person name="Pierce K.A."/>
            <person name="Xavier R.J."/>
            <person name="Alm E.J."/>
        </authorList>
    </citation>
    <scope>NUCLEOTIDE SEQUENCE [LARGE SCALE GENOMIC DNA]</scope>
    <source>
        <strain evidence="5 19">BIOML-A1</strain>
        <strain evidence="2 20">BIOML-A25</strain>
        <strain evidence="6 18">BIOML-A4</strain>
        <strain evidence="3 17">BIOML-A5</strain>
        <strain evidence="4">BIOML-A8</strain>
    </source>
</reference>
<dbReference type="EMBL" id="VVYY01000002">
    <property type="protein sequence ID" value="KAA5400192.1"/>
    <property type="molecule type" value="Genomic_DNA"/>
</dbReference>
<dbReference type="Proteomes" id="UP001181086">
    <property type="component" value="Unassembled WGS sequence"/>
</dbReference>
<dbReference type="EMBL" id="QRZL01000009">
    <property type="protein sequence ID" value="RGV77170.1"/>
    <property type="molecule type" value="Genomic_DNA"/>
</dbReference>
<reference evidence="8" key="8">
    <citation type="submission" date="2023-10" db="EMBL/GenBank/DDBJ databases">
        <title>Genome of Potential pathogenic bacteria in Crohn's disease.</title>
        <authorList>
            <person name="Rodriguez-Palacios A."/>
        </authorList>
    </citation>
    <scope>NUCLEOTIDE SEQUENCE</scope>
    <source>
        <strain evidence="8">CavFT-hAR62</strain>
    </source>
</reference>
<dbReference type="EMBL" id="SLTU01000001">
    <property type="protein sequence ID" value="TDA76333.1"/>
    <property type="molecule type" value="Genomic_DNA"/>
</dbReference>
<evidence type="ECO:0000313" key="5">
    <source>
        <dbReference type="EMBL" id="KAA5400192.1"/>
    </source>
</evidence>
<dbReference type="EMBL" id="VVZA01000001">
    <property type="protein sequence ID" value="KAA5408037.1"/>
    <property type="molecule type" value="Genomic_DNA"/>
</dbReference>
<protein>
    <submittedName>
        <fullName evidence="9">PqqD family peptide modification chaperone</fullName>
    </submittedName>
    <submittedName>
        <fullName evidence="2">PqqD family protein</fullName>
    </submittedName>
</protein>
<dbReference type="EMBL" id="JAWDEV010000001">
    <property type="protein sequence ID" value="MDU0269170.1"/>
    <property type="molecule type" value="Genomic_DNA"/>
</dbReference>
<reference evidence="7" key="5">
    <citation type="submission" date="2021-06" db="EMBL/GenBank/DDBJ databases">
        <title>Collection of gut derived symbiotic bacterial strains cultured from healthy donors.</title>
        <authorList>
            <person name="Lin H."/>
            <person name="Littmann E."/>
            <person name="Pamer E.G."/>
        </authorList>
    </citation>
    <scope>NUCLEOTIDE SEQUENCE</scope>
    <source>
        <strain evidence="7">MSK.5.10</strain>
    </source>
</reference>
<dbReference type="EMBL" id="CP126056">
    <property type="protein sequence ID" value="WHX11665.1"/>
    <property type="molecule type" value="Genomic_DNA"/>
</dbReference>
<reference evidence="1" key="6">
    <citation type="submission" date="2022-01" db="EMBL/GenBank/DDBJ databases">
        <title>Novel bile acid biosynthetic pathways are enriched in the microbiome of centenarians.</title>
        <authorList>
            <person name="Sato Y."/>
            <person name="Atarashi K."/>
            <person name="Plichta R.D."/>
            <person name="Arai Y."/>
            <person name="Sasajima S."/>
            <person name="Kearney M.S."/>
            <person name="Suda W."/>
            <person name="Takeshita K."/>
            <person name="Sasaki T."/>
            <person name="Okamoto S."/>
            <person name="Skelly N.A."/>
            <person name="Okamura Y."/>
            <person name="Vlamakis H."/>
            <person name="Li Y."/>
            <person name="Tanoue T."/>
            <person name="Takei H."/>
            <person name="Nittono H."/>
            <person name="Narushima S."/>
            <person name="Irie J."/>
            <person name="Itoh H."/>
            <person name="Moriya K."/>
            <person name="Sugiura Y."/>
            <person name="Suematsu M."/>
            <person name="Moritoki N."/>
            <person name="Shibata S."/>
            <person name="Littman R.D."/>
            <person name="Fischbach A.M."/>
            <person name="Uwamino Y."/>
            <person name="Inoue T."/>
            <person name="Honda A."/>
            <person name="Hattori M."/>
            <person name="Murai T."/>
            <person name="Xavier J.R."/>
            <person name="Hirose N."/>
            <person name="Honda K."/>
        </authorList>
    </citation>
    <scope>NUCLEOTIDE SEQUENCE</scope>
    <source>
        <strain evidence="1">CE91-St7</strain>
    </source>
</reference>
<dbReference type="GeneID" id="93446622"/>
<dbReference type="Proteomes" id="UP000441162">
    <property type="component" value="Unassembled WGS sequence"/>
</dbReference>
<evidence type="ECO:0000313" key="21">
    <source>
        <dbReference type="Proteomes" id="UP000500949"/>
    </source>
</evidence>
<evidence type="ECO:0000313" key="20">
    <source>
        <dbReference type="Proteomes" id="UP000481700"/>
    </source>
</evidence>
<dbReference type="EMBL" id="SLTX01000001">
    <property type="protein sequence ID" value="TDB07332.1"/>
    <property type="molecule type" value="Genomic_DNA"/>
</dbReference>
<evidence type="ECO:0000313" key="11">
    <source>
        <dbReference type="EMBL" id="TDA76333.1"/>
    </source>
</evidence>